<evidence type="ECO:0000313" key="1">
    <source>
        <dbReference type="EMBL" id="AFU58618.1"/>
    </source>
</evidence>
<dbReference type="AlphaFoldDB" id="K0II47"/>
<dbReference type="EMBL" id="CP002408">
    <property type="protein sequence ID" value="AFU58618.1"/>
    <property type="molecule type" value="Genomic_DNA"/>
</dbReference>
<protein>
    <submittedName>
        <fullName evidence="1">Uncharacterized protein</fullName>
    </submittedName>
</protein>
<dbReference type="InParanoid" id="K0II47"/>
<dbReference type="HOGENOM" id="CLU_3039179_0_0_2"/>
<organism evidence="1 2">
    <name type="scientific">Nitrososphaera gargensis (strain Ga9.2)</name>
    <dbReference type="NCBI Taxonomy" id="1237085"/>
    <lineage>
        <taxon>Archaea</taxon>
        <taxon>Nitrososphaerota</taxon>
        <taxon>Nitrososphaeria</taxon>
        <taxon>Nitrososphaerales</taxon>
        <taxon>Nitrososphaeraceae</taxon>
        <taxon>Nitrososphaera</taxon>
    </lineage>
</organism>
<accession>K0II47</accession>
<keyword evidence="2" id="KW-1185">Reference proteome</keyword>
<dbReference type="Proteomes" id="UP000008037">
    <property type="component" value="Chromosome"/>
</dbReference>
<name>K0II47_NITGG</name>
<evidence type="ECO:0000313" key="2">
    <source>
        <dbReference type="Proteomes" id="UP000008037"/>
    </source>
</evidence>
<gene>
    <name evidence="1" type="ordered locus">Ngar_c16850</name>
</gene>
<dbReference type="BioCyc" id="CNIT1237085:G1324-1683-MONOMER"/>
<sequence>MSWKSDAAGSYNAKMFVLDYIGDTPMIPSERHQKDISNIAYRDAPSIILICKAD</sequence>
<dbReference type="KEGG" id="nga:Ngar_c16850"/>
<proteinExistence type="predicted"/>
<reference evidence="1 2" key="1">
    <citation type="journal article" date="2012" name="Environ. Microbiol.">
        <title>The genome of the ammonia-oxidizing Candidatus Nitrososphaera gargensis: insights into metabolic versatility and environmental adaptations.</title>
        <authorList>
            <person name="Spang A."/>
            <person name="Poehlein A."/>
            <person name="Offre P."/>
            <person name="Zumbragel S."/>
            <person name="Haider S."/>
            <person name="Rychlik N."/>
            <person name="Nowka B."/>
            <person name="Schmeisser C."/>
            <person name="Lebedeva E.V."/>
            <person name="Rattei T."/>
            <person name="Bohm C."/>
            <person name="Schmid M."/>
            <person name="Galushko A."/>
            <person name="Hatzenpichler R."/>
            <person name="Weinmaier T."/>
            <person name="Daniel R."/>
            <person name="Schleper C."/>
            <person name="Spieck E."/>
            <person name="Streit W."/>
            <person name="Wagner M."/>
        </authorList>
    </citation>
    <scope>NUCLEOTIDE SEQUENCE [LARGE SCALE GENOMIC DNA]</scope>
    <source>
        <strain evidence="2">Ga9.2</strain>
    </source>
</reference>